<evidence type="ECO:0000313" key="3">
    <source>
        <dbReference type="Proteomes" id="UP001497644"/>
    </source>
</evidence>
<organism evidence="2 3">
    <name type="scientific">Lasius platythorax</name>
    <dbReference type="NCBI Taxonomy" id="488582"/>
    <lineage>
        <taxon>Eukaryota</taxon>
        <taxon>Metazoa</taxon>
        <taxon>Ecdysozoa</taxon>
        <taxon>Arthropoda</taxon>
        <taxon>Hexapoda</taxon>
        <taxon>Insecta</taxon>
        <taxon>Pterygota</taxon>
        <taxon>Neoptera</taxon>
        <taxon>Endopterygota</taxon>
        <taxon>Hymenoptera</taxon>
        <taxon>Apocrita</taxon>
        <taxon>Aculeata</taxon>
        <taxon>Formicoidea</taxon>
        <taxon>Formicidae</taxon>
        <taxon>Formicinae</taxon>
        <taxon>Lasius</taxon>
        <taxon>Lasius</taxon>
    </lineage>
</organism>
<evidence type="ECO:0000256" key="1">
    <source>
        <dbReference type="SAM" id="MobiDB-lite"/>
    </source>
</evidence>
<dbReference type="AlphaFoldDB" id="A0AAV2MZL9"/>
<evidence type="ECO:0000313" key="2">
    <source>
        <dbReference type="EMBL" id="CAL1672672.1"/>
    </source>
</evidence>
<dbReference type="Proteomes" id="UP001497644">
    <property type="component" value="Unassembled WGS sequence"/>
</dbReference>
<accession>A0AAV2MZL9</accession>
<protein>
    <submittedName>
        <fullName evidence="2">Uncharacterized protein</fullName>
    </submittedName>
</protein>
<dbReference type="EMBL" id="CAXIPU020000801">
    <property type="protein sequence ID" value="CAL1672672.1"/>
    <property type="molecule type" value="Genomic_DNA"/>
</dbReference>
<gene>
    <name evidence="2" type="ORF">LPLAT_LOCUS10571</name>
</gene>
<feature type="region of interest" description="Disordered" evidence="1">
    <location>
        <begin position="19"/>
        <end position="70"/>
    </location>
</feature>
<comment type="caution">
    <text evidence="2">The sequence shown here is derived from an EMBL/GenBank/DDBJ whole genome shotgun (WGS) entry which is preliminary data.</text>
</comment>
<sequence>MRWYIRKWRREAGYGSISSSTISWQTERKEEEDDEVEDQEAMEGINTSDADTVSFHSSEEELRLLGNPGK</sequence>
<feature type="compositionally biased region" description="Polar residues" evidence="1">
    <location>
        <begin position="45"/>
        <end position="56"/>
    </location>
</feature>
<proteinExistence type="predicted"/>
<reference evidence="2" key="1">
    <citation type="submission" date="2024-04" db="EMBL/GenBank/DDBJ databases">
        <authorList>
            <consortium name="Molecular Ecology Group"/>
        </authorList>
    </citation>
    <scope>NUCLEOTIDE SEQUENCE</scope>
</reference>
<name>A0AAV2MZL9_9HYME</name>
<feature type="compositionally biased region" description="Acidic residues" evidence="1">
    <location>
        <begin position="30"/>
        <end position="41"/>
    </location>
</feature>
<keyword evidence="3" id="KW-1185">Reference proteome</keyword>